<dbReference type="Proteomes" id="UP000252519">
    <property type="component" value="Unassembled WGS sequence"/>
</dbReference>
<feature type="non-terminal residue" evidence="1">
    <location>
        <position position="80"/>
    </location>
</feature>
<name>A0A368GG00_ANCCA</name>
<sequence length="80" mass="8862">MYYLVNLLTTKDAIKGILLAAERTENAEMWNIGGSRDYLAEEVRQVLSGNDTTCSASPSTLNCEKARNELGFVAEGDEFR</sequence>
<dbReference type="STRING" id="29170.A0A368GG00"/>
<accession>A0A368GG00</accession>
<evidence type="ECO:0000313" key="2">
    <source>
        <dbReference type="Proteomes" id="UP000252519"/>
    </source>
</evidence>
<proteinExistence type="predicted"/>
<dbReference type="EMBL" id="JOJR01000162">
    <property type="protein sequence ID" value="RCN43292.1"/>
    <property type="molecule type" value="Genomic_DNA"/>
</dbReference>
<organism evidence="1 2">
    <name type="scientific">Ancylostoma caninum</name>
    <name type="common">Dog hookworm</name>
    <dbReference type="NCBI Taxonomy" id="29170"/>
    <lineage>
        <taxon>Eukaryota</taxon>
        <taxon>Metazoa</taxon>
        <taxon>Ecdysozoa</taxon>
        <taxon>Nematoda</taxon>
        <taxon>Chromadorea</taxon>
        <taxon>Rhabditida</taxon>
        <taxon>Rhabditina</taxon>
        <taxon>Rhabditomorpha</taxon>
        <taxon>Strongyloidea</taxon>
        <taxon>Ancylostomatidae</taxon>
        <taxon>Ancylostomatinae</taxon>
        <taxon>Ancylostoma</taxon>
    </lineage>
</organism>
<evidence type="ECO:0000313" key="1">
    <source>
        <dbReference type="EMBL" id="RCN43292.1"/>
    </source>
</evidence>
<dbReference type="OrthoDB" id="16464at2759"/>
<protein>
    <submittedName>
        <fullName evidence="1">Uncharacterized protein</fullName>
    </submittedName>
</protein>
<dbReference type="AlphaFoldDB" id="A0A368GG00"/>
<comment type="caution">
    <text evidence="1">The sequence shown here is derived from an EMBL/GenBank/DDBJ whole genome shotgun (WGS) entry which is preliminary data.</text>
</comment>
<reference evidence="1 2" key="1">
    <citation type="submission" date="2014-10" db="EMBL/GenBank/DDBJ databases">
        <title>Draft genome of the hookworm Ancylostoma caninum.</title>
        <authorList>
            <person name="Mitreva M."/>
        </authorList>
    </citation>
    <scope>NUCLEOTIDE SEQUENCE [LARGE SCALE GENOMIC DNA]</scope>
    <source>
        <strain evidence="1 2">Baltimore</strain>
    </source>
</reference>
<keyword evidence="2" id="KW-1185">Reference proteome</keyword>
<gene>
    <name evidence="1" type="ORF">ANCCAN_10706</name>
</gene>